<reference evidence="2 3" key="1">
    <citation type="submission" date="2024-04" db="EMBL/GenBank/DDBJ databases">
        <title>Phyllosticta paracitricarpa is synonymous to the EU quarantine fungus P. citricarpa based on phylogenomic analyses.</title>
        <authorList>
            <consortium name="Lawrence Berkeley National Laboratory"/>
            <person name="Van ingen-buijs V.A."/>
            <person name="Van westerhoven A.C."/>
            <person name="Haridas S."/>
            <person name="Skiadas P."/>
            <person name="Martin F."/>
            <person name="Groenewald J.Z."/>
            <person name="Crous P.W."/>
            <person name="Seidl M.F."/>
        </authorList>
    </citation>
    <scope>NUCLEOTIDE SEQUENCE [LARGE SCALE GENOMIC DNA]</scope>
    <source>
        <strain evidence="2 3">CBS 141358</strain>
    </source>
</reference>
<protein>
    <submittedName>
        <fullName evidence="2">Uncharacterized protein</fullName>
    </submittedName>
</protein>
<accession>A0ABR1NGF6</accession>
<comment type="caution">
    <text evidence="2">The sequence shown here is derived from an EMBL/GenBank/DDBJ whole genome shotgun (WGS) entry which is preliminary data.</text>
</comment>
<proteinExistence type="predicted"/>
<sequence>MKLSLLREQCVNTDKTSRIVSSEQGDQIDNNNCFIHKTPAIALSPRVRLLRRRTIRPDDLRPTSKQASGVSGLVRKNHFTSQSTSLVLQCFSDEFSKINSTSSSIASRMNVVRLVLRLPPEILALNGREIAPSSSRISVCLHTSHTTTTTTTTGGRGKARKKKKKKERKKEKKKERKEERKKKKEKDDSLSTNLKNNRLRAHIQSPRHGLHHLIIGAAHRRIYDDAALDQRSAGRRVNVVPAH</sequence>
<evidence type="ECO:0000256" key="1">
    <source>
        <dbReference type="SAM" id="MobiDB-lite"/>
    </source>
</evidence>
<gene>
    <name evidence="2" type="ORF">JOL62DRAFT_349753</name>
</gene>
<feature type="region of interest" description="Disordered" evidence="1">
    <location>
        <begin position="141"/>
        <end position="205"/>
    </location>
</feature>
<evidence type="ECO:0000313" key="3">
    <source>
        <dbReference type="Proteomes" id="UP001367316"/>
    </source>
</evidence>
<evidence type="ECO:0000313" key="2">
    <source>
        <dbReference type="EMBL" id="KAK7613964.1"/>
    </source>
</evidence>
<dbReference type="EMBL" id="JBBPBF010000005">
    <property type="protein sequence ID" value="KAK7613964.1"/>
    <property type="molecule type" value="Genomic_DNA"/>
</dbReference>
<keyword evidence="3" id="KW-1185">Reference proteome</keyword>
<dbReference type="Proteomes" id="UP001367316">
    <property type="component" value="Unassembled WGS sequence"/>
</dbReference>
<organism evidence="2 3">
    <name type="scientific">Phyllosticta paracitricarpa</name>
    <dbReference type="NCBI Taxonomy" id="2016321"/>
    <lineage>
        <taxon>Eukaryota</taxon>
        <taxon>Fungi</taxon>
        <taxon>Dikarya</taxon>
        <taxon>Ascomycota</taxon>
        <taxon>Pezizomycotina</taxon>
        <taxon>Dothideomycetes</taxon>
        <taxon>Dothideomycetes incertae sedis</taxon>
        <taxon>Botryosphaeriales</taxon>
        <taxon>Phyllostictaceae</taxon>
        <taxon>Phyllosticta</taxon>
    </lineage>
</organism>
<feature type="compositionally biased region" description="Basic residues" evidence="1">
    <location>
        <begin position="157"/>
        <end position="184"/>
    </location>
</feature>
<name>A0ABR1NGF6_9PEZI</name>